<dbReference type="GO" id="GO:0016020">
    <property type="term" value="C:membrane"/>
    <property type="evidence" value="ECO:0007669"/>
    <property type="project" value="UniProtKB-SubCell"/>
</dbReference>
<feature type="transmembrane region" description="Helical" evidence="6">
    <location>
        <begin position="166"/>
        <end position="184"/>
    </location>
</feature>
<feature type="transmembrane region" description="Helical" evidence="6">
    <location>
        <begin position="384"/>
        <end position="407"/>
    </location>
</feature>
<dbReference type="PANTHER" id="PTHR11785:SF382">
    <property type="entry name" value="LOW-AFFINITY METHIONINE PERMEASE"/>
    <property type="match status" value="1"/>
</dbReference>
<dbReference type="EMBL" id="JAAVMX010000003">
    <property type="protein sequence ID" value="KAF4510260.1"/>
    <property type="molecule type" value="Genomic_DNA"/>
</dbReference>
<feature type="transmembrane region" description="Helical" evidence="6">
    <location>
        <begin position="413"/>
        <end position="431"/>
    </location>
</feature>
<feature type="transmembrane region" description="Helical" evidence="6">
    <location>
        <begin position="47"/>
        <end position="66"/>
    </location>
</feature>
<dbReference type="Pfam" id="PF13520">
    <property type="entry name" value="AA_permease_2"/>
    <property type="match status" value="1"/>
</dbReference>
<dbReference type="AlphaFoldDB" id="A0A8H4V786"/>
<keyword evidence="4 6" id="KW-0472">Membrane</keyword>
<keyword evidence="2 6" id="KW-0812">Transmembrane</keyword>
<feature type="region of interest" description="Disordered" evidence="5">
    <location>
        <begin position="1"/>
        <end position="37"/>
    </location>
</feature>
<protein>
    <recommendedName>
        <fullName evidence="9">Amino acid/polyamine transporter I</fullName>
    </recommendedName>
</protein>
<evidence type="ECO:0000256" key="3">
    <source>
        <dbReference type="ARBA" id="ARBA00022989"/>
    </source>
</evidence>
<accession>A0A8H4V786</accession>
<evidence type="ECO:0000256" key="2">
    <source>
        <dbReference type="ARBA" id="ARBA00022692"/>
    </source>
</evidence>
<evidence type="ECO:0000313" key="7">
    <source>
        <dbReference type="EMBL" id="KAF4510260.1"/>
    </source>
</evidence>
<keyword evidence="8" id="KW-1185">Reference proteome</keyword>
<feature type="transmembrane region" description="Helical" evidence="6">
    <location>
        <begin position="475"/>
        <end position="497"/>
    </location>
</feature>
<dbReference type="GO" id="GO:0015179">
    <property type="term" value="F:L-amino acid transmembrane transporter activity"/>
    <property type="evidence" value="ECO:0007669"/>
    <property type="project" value="TreeGrafter"/>
</dbReference>
<comment type="caution">
    <text evidence="7">The sequence shown here is derived from an EMBL/GenBank/DDBJ whole genome shotgun (WGS) entry which is preliminary data.</text>
</comment>
<keyword evidence="3 6" id="KW-1133">Transmembrane helix</keyword>
<organism evidence="7 8">
    <name type="scientific">Ophiocordyceps sinensis</name>
    <dbReference type="NCBI Taxonomy" id="72228"/>
    <lineage>
        <taxon>Eukaryota</taxon>
        <taxon>Fungi</taxon>
        <taxon>Dikarya</taxon>
        <taxon>Ascomycota</taxon>
        <taxon>Pezizomycotina</taxon>
        <taxon>Sordariomycetes</taxon>
        <taxon>Hypocreomycetidae</taxon>
        <taxon>Hypocreales</taxon>
        <taxon>Ophiocordycipitaceae</taxon>
        <taxon>Ophiocordyceps</taxon>
    </lineage>
</organism>
<feature type="transmembrane region" description="Helical" evidence="6">
    <location>
        <begin position="191"/>
        <end position="217"/>
    </location>
</feature>
<evidence type="ECO:0008006" key="9">
    <source>
        <dbReference type="Google" id="ProtNLM"/>
    </source>
</evidence>
<dbReference type="Proteomes" id="UP000557566">
    <property type="component" value="Unassembled WGS sequence"/>
</dbReference>
<evidence type="ECO:0000256" key="6">
    <source>
        <dbReference type="SAM" id="Phobius"/>
    </source>
</evidence>
<feature type="transmembrane region" description="Helical" evidence="6">
    <location>
        <begin position="126"/>
        <end position="146"/>
    </location>
</feature>
<dbReference type="InterPro" id="IPR002293">
    <property type="entry name" value="AA/rel_permease1"/>
</dbReference>
<proteinExistence type="predicted"/>
<feature type="transmembrane region" description="Helical" evidence="6">
    <location>
        <begin position="332"/>
        <end position="353"/>
    </location>
</feature>
<feature type="compositionally biased region" description="Basic and acidic residues" evidence="5">
    <location>
        <begin position="11"/>
        <end position="36"/>
    </location>
</feature>
<reference evidence="7 8" key="1">
    <citation type="journal article" date="2020" name="Genome Biol. Evol.">
        <title>A new high-quality draft genome assembly of the Chinese cordyceps Ophiocordyceps sinensis.</title>
        <authorList>
            <person name="Shu R."/>
            <person name="Zhang J."/>
            <person name="Meng Q."/>
            <person name="Zhang H."/>
            <person name="Zhou G."/>
            <person name="Li M."/>
            <person name="Wu P."/>
            <person name="Zhao Y."/>
            <person name="Chen C."/>
            <person name="Qin Q."/>
        </authorList>
    </citation>
    <scope>NUCLEOTIDE SEQUENCE [LARGE SCALE GENOMIC DNA]</scope>
    <source>
        <strain evidence="7 8">IOZ07</strain>
    </source>
</reference>
<feature type="transmembrane region" description="Helical" evidence="6">
    <location>
        <begin position="237"/>
        <end position="257"/>
    </location>
</feature>
<dbReference type="OrthoDB" id="5982228at2759"/>
<sequence length="534" mass="57904">MSGQKQGVVAPEHDRSPTPTKRDNGHGSDNGSHDEGTTYAYSGDRKLGVLGTVFLILNRMVGTGVFSTPSSIFAATGSVGISLILWLVGGILAFFGLSVYLEFGLAIPRSGGEKNYLERVYRRPRYLATCVLAAQVMLLTFSAGNALSFGRYSLLASGRQSDGWEARGIAISVVVFAVVVHSVFPKCGIRLFNVLGVFKVISLLFVIFSGFAALAGRRRVPNYRNFDNAFSIQDGDGYGGGGVYAYSTALLNIIFSYQGWEGANYVLCELKDPRRTLAIAAPLTVGIVTILYLLVNVAYFAAISKSELAKSEVLVAGVFFRNMFGDAAGARILPVLVALSNLGNVLAGTFAIARVKQEIGKEGLLPFSRFWGSNKPFNTPAAALLWHGMLTIAVLAAAPVGPAYTFIVKMSTYPPTWIQAFVTAGLIWLQYNKWENWNSPWHTPLPISIAYLLSNVFLMIVPLMPPRGDWNAGGYPYYVLPVVGVGVLLLGAVYWALWAKVLPCLSGSKVVCERAFDEEGVEVVRYRTIAVTRQ</sequence>
<evidence type="ECO:0000256" key="5">
    <source>
        <dbReference type="SAM" id="MobiDB-lite"/>
    </source>
</evidence>
<name>A0A8H4V786_9HYPO</name>
<gene>
    <name evidence="7" type="ORF">G6O67_002163</name>
</gene>
<dbReference type="Gene3D" id="1.20.1740.10">
    <property type="entry name" value="Amino acid/polyamine transporter I"/>
    <property type="match status" value="1"/>
</dbReference>
<feature type="transmembrane region" description="Helical" evidence="6">
    <location>
        <begin position="277"/>
        <end position="302"/>
    </location>
</feature>
<evidence type="ECO:0000313" key="8">
    <source>
        <dbReference type="Proteomes" id="UP000557566"/>
    </source>
</evidence>
<comment type="subcellular location">
    <subcellularLocation>
        <location evidence="1">Membrane</location>
        <topology evidence="1">Multi-pass membrane protein</topology>
    </subcellularLocation>
</comment>
<evidence type="ECO:0000256" key="4">
    <source>
        <dbReference type="ARBA" id="ARBA00023136"/>
    </source>
</evidence>
<feature type="transmembrane region" description="Helical" evidence="6">
    <location>
        <begin position="72"/>
        <end position="105"/>
    </location>
</feature>
<dbReference type="PIRSF" id="PIRSF006060">
    <property type="entry name" value="AA_transporter"/>
    <property type="match status" value="1"/>
</dbReference>
<evidence type="ECO:0000256" key="1">
    <source>
        <dbReference type="ARBA" id="ARBA00004141"/>
    </source>
</evidence>
<dbReference type="InterPro" id="IPR050598">
    <property type="entry name" value="AminoAcid_Transporter"/>
</dbReference>
<dbReference type="PANTHER" id="PTHR11785">
    <property type="entry name" value="AMINO ACID TRANSPORTER"/>
    <property type="match status" value="1"/>
</dbReference>
<feature type="transmembrane region" description="Helical" evidence="6">
    <location>
        <begin position="443"/>
        <end position="463"/>
    </location>
</feature>
<dbReference type="FunFam" id="1.20.1740.10:FF:000025">
    <property type="entry name" value="High-affinity methionine permease"/>
    <property type="match status" value="1"/>
</dbReference>